<reference evidence="4" key="1">
    <citation type="submission" date="2020-05" db="EMBL/GenBank/DDBJ databases">
        <authorList>
            <person name="Chiriac C."/>
            <person name="Salcher M."/>
            <person name="Ghai R."/>
            <person name="Kavagutti S V."/>
        </authorList>
    </citation>
    <scope>NUCLEOTIDE SEQUENCE</scope>
</reference>
<name>A0A6J6NUV4_9ZZZZ</name>
<accession>A0A6J6NUV4</accession>
<dbReference type="GO" id="GO:0016787">
    <property type="term" value="F:hydrolase activity"/>
    <property type="evidence" value="ECO:0007669"/>
    <property type="project" value="UniProtKB-KW"/>
</dbReference>
<protein>
    <submittedName>
        <fullName evidence="4">Unannotated protein</fullName>
    </submittedName>
</protein>
<comment type="similarity">
    <text evidence="1">Belongs to the AB hydrolase superfamily. AB hydrolase 2 family.</text>
</comment>
<dbReference type="EMBL" id="CAEZXP010000001">
    <property type="protein sequence ID" value="CAB4690449.1"/>
    <property type="molecule type" value="Genomic_DNA"/>
</dbReference>
<dbReference type="PANTHER" id="PTHR10655:SF17">
    <property type="entry name" value="LYSOPHOSPHOLIPASE-LIKE PROTEIN 1"/>
    <property type="match status" value="1"/>
</dbReference>
<dbReference type="PANTHER" id="PTHR10655">
    <property type="entry name" value="LYSOPHOSPHOLIPASE-RELATED"/>
    <property type="match status" value="1"/>
</dbReference>
<dbReference type="SUPFAM" id="SSF53474">
    <property type="entry name" value="alpha/beta-Hydrolases"/>
    <property type="match status" value="1"/>
</dbReference>
<proteinExistence type="inferred from homology"/>
<organism evidence="4">
    <name type="scientific">freshwater metagenome</name>
    <dbReference type="NCBI Taxonomy" id="449393"/>
    <lineage>
        <taxon>unclassified sequences</taxon>
        <taxon>metagenomes</taxon>
        <taxon>ecological metagenomes</taxon>
    </lineage>
</organism>
<evidence type="ECO:0000256" key="1">
    <source>
        <dbReference type="ARBA" id="ARBA00006499"/>
    </source>
</evidence>
<dbReference type="InterPro" id="IPR029058">
    <property type="entry name" value="AB_hydrolase_fold"/>
</dbReference>
<dbReference type="InterPro" id="IPR003140">
    <property type="entry name" value="PLipase/COase/thioEstase"/>
</dbReference>
<dbReference type="Gene3D" id="3.40.50.1820">
    <property type="entry name" value="alpha/beta hydrolase"/>
    <property type="match status" value="1"/>
</dbReference>
<keyword evidence="2" id="KW-0378">Hydrolase</keyword>
<gene>
    <name evidence="4" type="ORF">UFOPK2399_00675</name>
</gene>
<sequence length="203" mass="21980">MIYLERTAEGPDEGALVLLHGRGSSEHDLYPLLDAFDPERRLDGYTLRAPMAPPGQGFHWYVVPRVGYPDPASFNASYAEAGAWLDALPHEKIILGGFSQGAVMSYALGLGSDRKRATAVIGLSGFVPVVPGWDIAAPFPPIFLAHGTYDSIIPLSFAHASRDRLEAAGATLDYRESPMDHQIDPRVVQELPGWIRGVLSAAD</sequence>
<dbReference type="AlphaFoldDB" id="A0A6J6NUV4"/>
<evidence type="ECO:0000259" key="3">
    <source>
        <dbReference type="Pfam" id="PF02230"/>
    </source>
</evidence>
<dbReference type="InterPro" id="IPR050565">
    <property type="entry name" value="LYPA1-2/EST-like"/>
</dbReference>
<evidence type="ECO:0000313" key="4">
    <source>
        <dbReference type="EMBL" id="CAB4690449.1"/>
    </source>
</evidence>
<dbReference type="Pfam" id="PF02230">
    <property type="entry name" value="Abhydrolase_2"/>
    <property type="match status" value="1"/>
</dbReference>
<evidence type="ECO:0000256" key="2">
    <source>
        <dbReference type="ARBA" id="ARBA00022801"/>
    </source>
</evidence>
<feature type="domain" description="Phospholipase/carboxylesterase/thioesterase" evidence="3">
    <location>
        <begin position="88"/>
        <end position="195"/>
    </location>
</feature>